<gene>
    <name evidence="2" type="ORF">VSDG_08145</name>
</gene>
<dbReference type="Proteomes" id="UP000284375">
    <property type="component" value="Unassembled WGS sequence"/>
</dbReference>
<comment type="caution">
    <text evidence="2">The sequence shown here is derived from an EMBL/GenBank/DDBJ whole genome shotgun (WGS) entry which is preliminary data.</text>
</comment>
<feature type="region of interest" description="Disordered" evidence="1">
    <location>
        <begin position="35"/>
        <end position="73"/>
    </location>
</feature>
<dbReference type="EMBL" id="LJZO01000051">
    <property type="protein sequence ID" value="ROV90288.1"/>
    <property type="molecule type" value="Genomic_DNA"/>
</dbReference>
<evidence type="ECO:0000313" key="3">
    <source>
        <dbReference type="Proteomes" id="UP000284375"/>
    </source>
</evidence>
<reference evidence="2 3" key="1">
    <citation type="submission" date="2015-09" db="EMBL/GenBank/DDBJ databases">
        <title>Host preference determinants of Valsa canker pathogens revealed by comparative genomics.</title>
        <authorList>
            <person name="Yin Z."/>
            <person name="Huang L."/>
        </authorList>
    </citation>
    <scope>NUCLEOTIDE SEQUENCE [LARGE SCALE GENOMIC DNA]</scope>
    <source>
        <strain evidence="2 3">YSFL</strain>
    </source>
</reference>
<keyword evidence="3" id="KW-1185">Reference proteome</keyword>
<protein>
    <submittedName>
        <fullName evidence="2">Uncharacterized protein</fullName>
    </submittedName>
</protein>
<organism evidence="2 3">
    <name type="scientific">Cytospora chrysosperma</name>
    <name type="common">Cytospora canker fungus</name>
    <name type="synonym">Sphaeria chrysosperma</name>
    <dbReference type="NCBI Taxonomy" id="252740"/>
    <lineage>
        <taxon>Eukaryota</taxon>
        <taxon>Fungi</taxon>
        <taxon>Dikarya</taxon>
        <taxon>Ascomycota</taxon>
        <taxon>Pezizomycotina</taxon>
        <taxon>Sordariomycetes</taxon>
        <taxon>Sordariomycetidae</taxon>
        <taxon>Diaporthales</taxon>
        <taxon>Cytosporaceae</taxon>
        <taxon>Cytospora</taxon>
    </lineage>
</organism>
<accession>A0A423VGZ9</accession>
<evidence type="ECO:0000256" key="1">
    <source>
        <dbReference type="SAM" id="MobiDB-lite"/>
    </source>
</evidence>
<sequence>MSTHNPILPIRSQLHMSPQDDIIIIIIIKELSSISPPPPPGPIECEGEGEGEGEGPTLREARPPWHTGPVSAP</sequence>
<dbReference type="AlphaFoldDB" id="A0A423VGZ9"/>
<evidence type="ECO:0000313" key="2">
    <source>
        <dbReference type="EMBL" id="ROV90288.1"/>
    </source>
</evidence>
<proteinExistence type="predicted"/>
<name>A0A423VGZ9_CYTCH</name>